<evidence type="ECO:0000256" key="6">
    <source>
        <dbReference type="SAM" id="Phobius"/>
    </source>
</evidence>
<comment type="subcellular location">
    <subcellularLocation>
        <location evidence="1">Secreted</location>
    </subcellularLocation>
</comment>
<keyword evidence="5" id="KW-0175">Coiled coil</keyword>
<dbReference type="InterPro" id="IPR052080">
    <property type="entry name" value="vWF_C/EGF_Fibrillin"/>
</dbReference>
<keyword evidence="6" id="KW-0812">Transmembrane</keyword>
<reference evidence="8" key="1">
    <citation type="submission" date="2022-01" db="EMBL/GenBank/DDBJ databases">
        <authorList>
            <person name="Braso-Vives M."/>
        </authorList>
    </citation>
    <scope>NUCLEOTIDE SEQUENCE</scope>
</reference>
<dbReference type="InterPro" id="IPR009030">
    <property type="entry name" value="Growth_fac_rcpt_cys_sf"/>
</dbReference>
<keyword evidence="3" id="KW-0732">Signal</keyword>
<dbReference type="SUPFAM" id="SSF48726">
    <property type="entry name" value="Immunoglobulin"/>
    <property type="match status" value="2"/>
</dbReference>
<dbReference type="InterPro" id="IPR007110">
    <property type="entry name" value="Ig-like_dom"/>
</dbReference>
<feature type="domain" description="Ig-like" evidence="7">
    <location>
        <begin position="878"/>
        <end position="962"/>
    </location>
</feature>
<evidence type="ECO:0000313" key="9">
    <source>
        <dbReference type="Proteomes" id="UP000838412"/>
    </source>
</evidence>
<proteinExistence type="predicted"/>
<dbReference type="EMBL" id="OV696694">
    <property type="protein sequence ID" value="CAH1274493.1"/>
    <property type="molecule type" value="Genomic_DNA"/>
</dbReference>
<keyword evidence="9" id="KW-1185">Reference proteome</keyword>
<dbReference type="Proteomes" id="UP000838412">
    <property type="component" value="Chromosome 9"/>
</dbReference>
<dbReference type="GO" id="GO:0098586">
    <property type="term" value="P:cellular response to virus"/>
    <property type="evidence" value="ECO:0007669"/>
    <property type="project" value="TreeGrafter"/>
</dbReference>
<evidence type="ECO:0000256" key="1">
    <source>
        <dbReference type="ARBA" id="ARBA00004613"/>
    </source>
</evidence>
<dbReference type="CDD" id="cd00185">
    <property type="entry name" value="TNFRSF"/>
    <property type="match status" value="2"/>
</dbReference>
<keyword evidence="4" id="KW-0325">Glycoprotein</keyword>
<dbReference type="Pfam" id="PF13927">
    <property type="entry name" value="Ig_3"/>
    <property type="match status" value="2"/>
</dbReference>
<dbReference type="Gene3D" id="2.10.50.10">
    <property type="entry name" value="Tumor Necrosis Factor Receptor, subunit A, domain 2"/>
    <property type="match status" value="5"/>
</dbReference>
<dbReference type="SMART" id="SM00408">
    <property type="entry name" value="IGc2"/>
    <property type="match status" value="2"/>
</dbReference>
<evidence type="ECO:0000256" key="2">
    <source>
        <dbReference type="ARBA" id="ARBA00022525"/>
    </source>
</evidence>
<dbReference type="SUPFAM" id="SSF57184">
    <property type="entry name" value="Growth factor receptor domain"/>
    <property type="match status" value="2"/>
</dbReference>
<protein>
    <submittedName>
        <fullName evidence="8">SCUBE3 protein</fullName>
    </submittedName>
</protein>
<sequence length="1590" mass="177680">MVGKISSDQIIDLQSQITTYQEALENNLHVVSFGNHTTEVVNAFTALQTKYWSLSRMLIEIAEKLSHGDHTMDGANTVYSLMSEFLKSHDTIMQTILNATSTTQLTELGLTFRATVCQYSLCFGQSVIELVAKEENSWMLGGLISPTESWSFDQYLTFPEGNKAVWFLADDTLSTSVSVYFQIFGEKKELTLWTEDRIAYIQGSVVVDEFPVLLAGHCNTDTSKLRWNITISFVHGADGLPRIVEGRLESYLSDIVDKSVARYELAQKAVESLDNLFSETNADLDNSKQRLRIIEKEYDTALSELQDSESDLEQLEREFVSENSEVKDHLNALDALCKLRNCPVVQTPGVKCSACAKELSRKIPAPCCSPCYNTRRVIEQYECQTTCFDWEETCTSTHFCRCSWFGLGGCSYGTIWKCTAETKIYDCSETCVKNVTYYDEAECCKTCYEMETGYVQAECCEEVPDLTVTQNPTCLSQNNACRSVRNTVFSRYEQSWGDVTAKLSQLQSARSRRTTNQIKLERLRVQLDTQRLRDKERETLSDRYRLSLNEAKLTLESIENTLSDSFELRDLFDGTDMTGLQIVNVSLEIILRSNNSRIIPLKILVQHGSRLQEVGIVLDLDSIETSLADGVKKIGRTIFGNIDAALHSLSTFPGDQARRRKRSTREETIGSCHTFNEISAYVTEIFTLVQEFEREQLHMKRLFRENEQYLLAMKQNFTSNKESQENAYNKTILVEYFNITNDPIRDIENISQEAQATLNLIETISLINQNNEDSSTGAAAANRLYIAYEEVTRNASYFDICFGFRDCIIQVVEDYYNLLYPTEETEAIAMEGSFLEVKNSLALSLNETSLNRSNIYWNLQSLMAYINTTRDGNWLCGTALTIQQQPMLTNEVLKGNDIKLECNATGDPHPKYEWIKDSKTKVGNSTVLALQNVKEDAEGEYVCIAFNRFGSSSSLPIQVIVTSKPHVTQHPVSQELALGSEVGTTMNCGATGTPTPLIRWFFRRDTLSDWVQVNNGRASDYILIIHPTWQDEGWYACMAENKHGQTMSEPAFLMILDITVAVPTVNITFEIKHKEIVDIDTLSRVKREDLLFSTQIPSTVVQGVSNASMSTIQPEVNITSAPDVNPGHGVDVDSIVRVLETITGLGSVVNLVPIKDVADIGYERLQVIVIGNNLTNGTDYPYVYPHYAKQMTIELNEFQTKLSELEQATTAGNLSAVYGGQNVTLESNVFEIVNSEFLCPPGQDLDENGYICVNCPPGKYRSLGDLFWASECRPCPKGFYQEQQGQGTCVLCQEGTTTYSLGTRSSSPCYEPCPPGSFSENGLKSQNCTSCPVDTYQERWEQTSCTECPQGQGTRHKGATAPEICEIKCKEGQFSETGFEPCTRCPKGSFQNRTGQTSCVDCGISLTTSSGGSTSSEHCREPCDAGFYFFASSTSDAGECSPCPKGYFLPRPQDPREELRKCLKCPFGLTTSSVGATSSSDCEMSCRPGTYSDSGLHPCTPCANGTYQPEEGMKQCMLCPNGTEATTEGLRQCTERPRGTIKHQGWSVPTNVIIINVLSCGAGIGFLTTLILVINKKPYLWRRGRMFKIM</sequence>
<dbReference type="GO" id="GO:0005576">
    <property type="term" value="C:extracellular region"/>
    <property type="evidence" value="ECO:0007669"/>
    <property type="project" value="UniProtKB-SubCell"/>
</dbReference>
<keyword evidence="2" id="KW-0964">Secreted</keyword>
<organism evidence="8 9">
    <name type="scientific">Branchiostoma lanceolatum</name>
    <name type="common">Common lancelet</name>
    <name type="synonym">Amphioxus lanceolatum</name>
    <dbReference type="NCBI Taxonomy" id="7740"/>
    <lineage>
        <taxon>Eukaryota</taxon>
        <taxon>Metazoa</taxon>
        <taxon>Chordata</taxon>
        <taxon>Cephalochordata</taxon>
        <taxon>Leptocardii</taxon>
        <taxon>Amphioxiformes</taxon>
        <taxon>Branchiostomatidae</taxon>
        <taxon>Branchiostoma</taxon>
    </lineage>
</organism>
<dbReference type="OrthoDB" id="6153301at2759"/>
<evidence type="ECO:0000256" key="3">
    <source>
        <dbReference type="ARBA" id="ARBA00022729"/>
    </source>
</evidence>
<dbReference type="InterPro" id="IPR003599">
    <property type="entry name" value="Ig_sub"/>
</dbReference>
<dbReference type="Pfam" id="PF07699">
    <property type="entry name" value="Ephrin_rec_like"/>
    <property type="match status" value="5"/>
</dbReference>
<name>A0A8K0AJD0_BRALA</name>
<dbReference type="PROSITE" id="PS50835">
    <property type="entry name" value="IG_LIKE"/>
    <property type="match status" value="2"/>
</dbReference>
<dbReference type="GO" id="GO:0005737">
    <property type="term" value="C:cytoplasm"/>
    <property type="evidence" value="ECO:0007669"/>
    <property type="project" value="TreeGrafter"/>
</dbReference>
<evidence type="ECO:0000256" key="5">
    <source>
        <dbReference type="SAM" id="Coils"/>
    </source>
</evidence>
<evidence type="ECO:0000256" key="4">
    <source>
        <dbReference type="ARBA" id="ARBA00023180"/>
    </source>
</evidence>
<feature type="domain" description="Ig-like" evidence="7">
    <location>
        <begin position="965"/>
        <end position="1048"/>
    </location>
</feature>
<dbReference type="PANTHER" id="PTHR47333:SF1">
    <property type="entry name" value="VON WILLEBRAND FACTOR C AND EGF DOMAIN-CONTAINING PROTEIN"/>
    <property type="match status" value="1"/>
</dbReference>
<dbReference type="Gene3D" id="2.60.40.10">
    <property type="entry name" value="Immunoglobulins"/>
    <property type="match status" value="2"/>
</dbReference>
<dbReference type="InterPro" id="IPR036179">
    <property type="entry name" value="Ig-like_dom_sf"/>
</dbReference>
<feature type="coiled-coil region" evidence="5">
    <location>
        <begin position="277"/>
        <end position="332"/>
    </location>
</feature>
<dbReference type="SMART" id="SM01411">
    <property type="entry name" value="Ephrin_rec_like"/>
    <property type="match status" value="5"/>
</dbReference>
<dbReference type="InterPro" id="IPR013783">
    <property type="entry name" value="Ig-like_fold"/>
</dbReference>
<keyword evidence="6" id="KW-1133">Transmembrane helix</keyword>
<evidence type="ECO:0000259" key="7">
    <source>
        <dbReference type="PROSITE" id="PS50835"/>
    </source>
</evidence>
<gene>
    <name evidence="8" type="primary">SCUBE3</name>
    <name evidence="8" type="ORF">BLAG_LOCUS25491</name>
</gene>
<accession>A0A8K0AJD0</accession>
<dbReference type="InterPro" id="IPR011641">
    <property type="entry name" value="Tyr-kin_ephrin_A/B_rcpt-like"/>
</dbReference>
<dbReference type="SMART" id="SM00409">
    <property type="entry name" value="IG"/>
    <property type="match status" value="2"/>
</dbReference>
<evidence type="ECO:0000313" key="8">
    <source>
        <dbReference type="EMBL" id="CAH1274493.1"/>
    </source>
</evidence>
<dbReference type="InterPro" id="IPR003598">
    <property type="entry name" value="Ig_sub2"/>
</dbReference>
<feature type="transmembrane region" description="Helical" evidence="6">
    <location>
        <begin position="1553"/>
        <end position="1575"/>
    </location>
</feature>
<keyword evidence="6" id="KW-0472">Membrane</keyword>
<dbReference type="PANTHER" id="PTHR47333">
    <property type="entry name" value="VON WILLEBRAND FACTOR C AND EGF DOMAIN-CONTAINING PROTEIN"/>
    <property type="match status" value="1"/>
</dbReference>